<accession>A0A366E0T1</accession>
<dbReference type="OrthoDB" id="8004422at2"/>
<dbReference type="EMBL" id="QNRH01000003">
    <property type="protein sequence ID" value="RBO95981.1"/>
    <property type="molecule type" value="Genomic_DNA"/>
</dbReference>
<comment type="caution">
    <text evidence="1">The sequence shown here is derived from an EMBL/GenBank/DDBJ whole genome shotgun (WGS) entry which is preliminary data.</text>
</comment>
<dbReference type="Pfam" id="PF12889">
    <property type="entry name" value="DUF3829"/>
    <property type="match status" value="1"/>
</dbReference>
<organism evidence="1 2">
    <name type="scientific">Pseudochrobactrum asaccharolyticum</name>
    <dbReference type="NCBI Taxonomy" id="354351"/>
    <lineage>
        <taxon>Bacteria</taxon>
        <taxon>Pseudomonadati</taxon>
        <taxon>Pseudomonadota</taxon>
        <taxon>Alphaproteobacteria</taxon>
        <taxon>Hyphomicrobiales</taxon>
        <taxon>Brucellaceae</taxon>
        <taxon>Pseudochrobactrum</taxon>
    </lineage>
</organism>
<protein>
    <submittedName>
        <fullName evidence="1">Uncharacterized protein DUF3829</fullName>
    </submittedName>
</protein>
<evidence type="ECO:0000313" key="2">
    <source>
        <dbReference type="Proteomes" id="UP000252893"/>
    </source>
</evidence>
<dbReference type="Proteomes" id="UP000252893">
    <property type="component" value="Unassembled WGS sequence"/>
</dbReference>
<name>A0A366E0T1_9HYPH</name>
<dbReference type="AlphaFoldDB" id="A0A366E0T1"/>
<dbReference type="RefSeq" id="WP_113944466.1">
    <property type="nucleotide sequence ID" value="NZ_JBHEEG010000004.1"/>
</dbReference>
<sequence length="343" mass="37942">MNNLTRIVILGGLVAIGGAYAGGVFNPWLPQEMQVGQSKASVTGEGEIALLPEDTKLEEKLQPVIGCLNNVAAPLRQGIAGYSEDYPHLLEKAGSTRGPWRFKLKVYEQNNSISRDCIKDLGAAISMAPADAELDGPAKSFADTLEALIPLMNDADMYYSRNENVDDNMTKGKVLDSQLVPLFETFLAAADQLNDTVALRNFQLRERRLVALEKAYGKDNFSWHMLNVSLASRIAMDKIIALSDKGDLNTASIEGVERDYQTAFDNADAFARAHSDVKTSAGNSPVWFSLSGDFNNFLVEMKEMRRALAKNPDKNEMDFMVSKLLKEYNHMIRNYNMIGATRS</sequence>
<gene>
    <name evidence="1" type="ORF">DFR47_103546</name>
</gene>
<keyword evidence="2" id="KW-1185">Reference proteome</keyword>
<reference evidence="1 2" key="1">
    <citation type="submission" date="2018-06" db="EMBL/GenBank/DDBJ databases">
        <title>Genomic Encyclopedia of Type Strains, Phase IV (KMG-IV): sequencing the most valuable type-strain genomes for metagenomic binning, comparative biology and taxonomic classification.</title>
        <authorList>
            <person name="Goeker M."/>
        </authorList>
    </citation>
    <scope>NUCLEOTIDE SEQUENCE [LARGE SCALE GENOMIC DNA]</scope>
    <source>
        <strain evidence="1 2">DSM 25619</strain>
    </source>
</reference>
<evidence type="ECO:0000313" key="1">
    <source>
        <dbReference type="EMBL" id="RBO95981.1"/>
    </source>
</evidence>
<dbReference type="InterPro" id="IPR024291">
    <property type="entry name" value="DUF3829"/>
</dbReference>
<proteinExistence type="predicted"/>